<reference evidence="12 13" key="1">
    <citation type="submission" date="2010-12" db="EMBL/GenBank/DDBJ databases">
        <authorList>
            <person name="Muzny D."/>
            <person name="Qin X."/>
            <person name="Deng J."/>
            <person name="Jiang H."/>
            <person name="Liu Y."/>
            <person name="Qu J."/>
            <person name="Song X.-Z."/>
            <person name="Zhang L."/>
            <person name="Thornton R."/>
            <person name="Coyle M."/>
            <person name="Francisco L."/>
            <person name="Jackson L."/>
            <person name="Javaid M."/>
            <person name="Korchina V."/>
            <person name="Kovar C."/>
            <person name="Mata R."/>
            <person name="Mathew T."/>
            <person name="Ngo R."/>
            <person name="Nguyen L."/>
            <person name="Nguyen N."/>
            <person name="Okwuonu G."/>
            <person name="Ongeri F."/>
            <person name="Pham C."/>
            <person name="Simmons D."/>
            <person name="Wilczek-Boney K."/>
            <person name="Hale W."/>
            <person name="Jakkamsetti A."/>
            <person name="Pham P."/>
            <person name="Ruth R."/>
            <person name="San Lucas F."/>
            <person name="Warren J."/>
            <person name="Zhang J."/>
            <person name="Zhao Z."/>
            <person name="Zhou C."/>
            <person name="Zhu D."/>
            <person name="Lee S."/>
            <person name="Bess C."/>
            <person name="Blankenburg K."/>
            <person name="Forbes L."/>
            <person name="Fu Q."/>
            <person name="Gubbala S."/>
            <person name="Hirani K."/>
            <person name="Jayaseelan J.C."/>
            <person name="Lara F."/>
            <person name="Munidasa M."/>
            <person name="Palculict T."/>
            <person name="Patil S."/>
            <person name="Pu L.-L."/>
            <person name="Saada N."/>
            <person name="Tang L."/>
            <person name="Weissenberger G."/>
            <person name="Zhu Y."/>
            <person name="Hemphill L."/>
            <person name="Shang Y."/>
            <person name="Youmans B."/>
            <person name="Ayvaz T."/>
            <person name="Ross M."/>
            <person name="Santibanez J."/>
            <person name="Aqrawi P."/>
            <person name="Gross S."/>
            <person name="Joshi V."/>
            <person name="Fowler G."/>
            <person name="Nazareth L."/>
            <person name="Reid J."/>
            <person name="Worley K."/>
            <person name="Petrosino J."/>
            <person name="Highlander S."/>
            <person name="Gibbs R."/>
        </authorList>
    </citation>
    <scope>NUCLEOTIDE SEQUENCE [LARGE SCALE GENOMIC DNA]</scope>
    <source>
        <strain evidence="12 13">ATCC 23263</strain>
    </source>
</reference>
<feature type="transmembrane region" description="Helical" evidence="9">
    <location>
        <begin position="149"/>
        <end position="170"/>
    </location>
</feature>
<dbReference type="GO" id="GO:0005315">
    <property type="term" value="F:phosphate transmembrane transporter activity"/>
    <property type="evidence" value="ECO:0007669"/>
    <property type="project" value="InterPro"/>
</dbReference>
<evidence type="ECO:0000313" key="12">
    <source>
        <dbReference type="EMBL" id="EFV02666.1"/>
    </source>
</evidence>
<dbReference type="HOGENOM" id="CLU_033621_1_0_9"/>
<dbReference type="Gene3D" id="1.10.3720.10">
    <property type="entry name" value="MetI-like"/>
    <property type="match status" value="1"/>
</dbReference>
<gene>
    <name evidence="12" type="primary">pstC</name>
    <name evidence="12" type="ORF">HMP0721_0139</name>
</gene>
<feature type="transmembrane region" description="Helical" evidence="9">
    <location>
        <begin position="21"/>
        <end position="46"/>
    </location>
</feature>
<evidence type="ECO:0000256" key="7">
    <source>
        <dbReference type="ARBA" id="ARBA00022989"/>
    </source>
</evidence>
<evidence type="ECO:0000256" key="5">
    <source>
        <dbReference type="ARBA" id="ARBA00022592"/>
    </source>
</evidence>
<accession>E6MDQ7</accession>
<evidence type="ECO:0000256" key="3">
    <source>
        <dbReference type="ARBA" id="ARBA00022448"/>
    </source>
</evidence>
<dbReference type="GO" id="GO:0005886">
    <property type="term" value="C:plasma membrane"/>
    <property type="evidence" value="ECO:0007669"/>
    <property type="project" value="UniProtKB-SubCell"/>
</dbReference>
<evidence type="ECO:0000256" key="9">
    <source>
        <dbReference type="RuleBase" id="RU363032"/>
    </source>
</evidence>
<keyword evidence="4 10" id="KW-1003">Cell membrane</keyword>
<evidence type="ECO:0000256" key="6">
    <source>
        <dbReference type="ARBA" id="ARBA00022692"/>
    </source>
</evidence>
<organism evidence="12 13">
    <name type="scientific">Pseudoramibacter alactolyticus ATCC 23263</name>
    <dbReference type="NCBI Taxonomy" id="887929"/>
    <lineage>
        <taxon>Bacteria</taxon>
        <taxon>Bacillati</taxon>
        <taxon>Bacillota</taxon>
        <taxon>Clostridia</taxon>
        <taxon>Eubacteriales</taxon>
        <taxon>Eubacteriaceae</taxon>
        <taxon>Pseudoramibacter</taxon>
    </lineage>
</organism>
<dbReference type="InterPro" id="IPR000515">
    <property type="entry name" value="MetI-like"/>
</dbReference>
<evidence type="ECO:0000313" key="13">
    <source>
        <dbReference type="Proteomes" id="UP000004754"/>
    </source>
</evidence>
<dbReference type="PROSITE" id="PS50928">
    <property type="entry name" value="ABC_TM1"/>
    <property type="match status" value="1"/>
</dbReference>
<evidence type="ECO:0000256" key="8">
    <source>
        <dbReference type="ARBA" id="ARBA00023136"/>
    </source>
</evidence>
<keyword evidence="5 10" id="KW-0592">Phosphate transport</keyword>
<keyword evidence="13" id="KW-1185">Reference proteome</keyword>
<dbReference type="EMBL" id="AEQN01000005">
    <property type="protein sequence ID" value="EFV02666.1"/>
    <property type="molecule type" value="Genomic_DNA"/>
</dbReference>
<dbReference type="Proteomes" id="UP000004754">
    <property type="component" value="Unassembled WGS sequence"/>
</dbReference>
<comment type="subcellular location">
    <subcellularLocation>
        <location evidence="1 9">Cell membrane</location>
        <topology evidence="1 9">Multi-pass membrane protein</topology>
    </subcellularLocation>
</comment>
<dbReference type="GO" id="GO:0006817">
    <property type="term" value="P:phosphate ion transport"/>
    <property type="evidence" value="ECO:0007669"/>
    <property type="project" value="UniProtKB-KW"/>
</dbReference>
<dbReference type="Pfam" id="PF00528">
    <property type="entry name" value="BPD_transp_1"/>
    <property type="match status" value="1"/>
</dbReference>
<dbReference type="PANTHER" id="PTHR30425">
    <property type="entry name" value="PHOSPHATE TRANSPORT SYSTEM PERMEASE PROTEIN PST"/>
    <property type="match status" value="1"/>
</dbReference>
<dbReference type="CDD" id="cd06261">
    <property type="entry name" value="TM_PBP2"/>
    <property type="match status" value="1"/>
</dbReference>
<evidence type="ECO:0000256" key="10">
    <source>
        <dbReference type="RuleBase" id="RU363054"/>
    </source>
</evidence>
<evidence type="ECO:0000256" key="1">
    <source>
        <dbReference type="ARBA" id="ARBA00004651"/>
    </source>
</evidence>
<name>E6MDQ7_9FIRM</name>
<feature type="domain" description="ABC transmembrane type-1" evidence="11">
    <location>
        <begin position="79"/>
        <end position="287"/>
    </location>
</feature>
<comment type="caution">
    <text evidence="12">The sequence shown here is derived from an EMBL/GenBank/DDBJ whole genome shotgun (WGS) entry which is preliminary data.</text>
</comment>
<feature type="transmembrane region" description="Helical" evidence="9">
    <location>
        <begin position="75"/>
        <end position="108"/>
    </location>
</feature>
<evidence type="ECO:0000256" key="4">
    <source>
        <dbReference type="ARBA" id="ARBA00022475"/>
    </source>
</evidence>
<feature type="transmembrane region" description="Helical" evidence="9">
    <location>
        <begin position="268"/>
        <end position="290"/>
    </location>
</feature>
<protein>
    <recommendedName>
        <fullName evidence="10">Phosphate transport system permease protein</fullName>
    </recommendedName>
</protein>
<dbReference type="AlphaFoldDB" id="E6MDQ7"/>
<feature type="transmembrane region" description="Helical" evidence="9">
    <location>
        <begin position="120"/>
        <end position="143"/>
    </location>
</feature>
<dbReference type="InterPro" id="IPR011864">
    <property type="entry name" value="Phosphate_PstC"/>
</dbReference>
<comment type="caution">
    <text evidence="10">Lacks conserved residue(s) required for the propagation of feature annotation.</text>
</comment>
<comment type="similarity">
    <text evidence="2 10">Belongs to the binding-protein-dependent transport system permease family. CysTW subfamily.</text>
</comment>
<dbReference type="eggNOG" id="COG0573">
    <property type="taxonomic scope" value="Bacteria"/>
</dbReference>
<keyword evidence="3 9" id="KW-0813">Transport</keyword>
<dbReference type="STRING" id="887929.HMP0721_0139"/>
<proteinExistence type="inferred from homology"/>
<dbReference type="InterPro" id="IPR051124">
    <property type="entry name" value="Phosphate_Transport_Permease"/>
</dbReference>
<evidence type="ECO:0000259" key="11">
    <source>
        <dbReference type="PROSITE" id="PS50928"/>
    </source>
</evidence>
<keyword evidence="6 9" id="KW-0812">Transmembrane</keyword>
<dbReference type="PANTHER" id="PTHR30425:SF1">
    <property type="entry name" value="PHOSPHATE TRANSPORT SYSTEM PERMEASE PROTEIN PSTC"/>
    <property type="match status" value="1"/>
</dbReference>
<dbReference type="InterPro" id="IPR035906">
    <property type="entry name" value="MetI-like_sf"/>
</dbReference>
<comment type="function">
    <text evidence="10">Part of the binding-protein-dependent transport system for phosphate; probably responsible for the translocation of the substrate across the membrane.</text>
</comment>
<dbReference type="SUPFAM" id="SSF161098">
    <property type="entry name" value="MetI-like"/>
    <property type="match status" value="1"/>
</dbReference>
<sequence length="297" mass="31446">MQYLERGMNQEYHRKKGQENIMRIVLMVCASVSILGIALICVFLFANGIPGMAKIGFGHFLGGTVWRPGNNLYGILPMILASICVTAGAIVIGVPIGLLTAIFMACFCPKRLYRFLKPGVDLLAGIPSVVYGFFGLQVVVPIIRSTAGGAGACMLAACIILGVMILPTIIAMSEAAIRAVPPAYYEGSLGLGATPERSVFKVVVPAARSGIFAGVILGVGRAIGETMAVIMVAGNQAVIPGGLFMGLRTMTANIVLEMGYASGLHREALIATAAVLFVFILLINLGFNLLKRRDDRR</sequence>
<evidence type="ECO:0000256" key="2">
    <source>
        <dbReference type="ARBA" id="ARBA00007069"/>
    </source>
</evidence>
<dbReference type="NCBIfam" id="TIGR02138">
    <property type="entry name" value="phosphate_pstC"/>
    <property type="match status" value="1"/>
</dbReference>
<keyword evidence="8 9" id="KW-0472">Membrane</keyword>
<keyword evidence="7 9" id="KW-1133">Transmembrane helix</keyword>